<dbReference type="CDD" id="cd22162">
    <property type="entry name" value="F-box_AtSKIP3-like"/>
    <property type="match status" value="1"/>
</dbReference>
<dbReference type="Pfam" id="PF12937">
    <property type="entry name" value="F-box-like"/>
    <property type="match status" value="1"/>
</dbReference>
<feature type="domain" description="F-box" evidence="1">
    <location>
        <begin position="9"/>
        <end position="55"/>
    </location>
</feature>
<proteinExistence type="predicted"/>
<dbReference type="Proteomes" id="UP001141552">
    <property type="component" value="Unassembled WGS sequence"/>
</dbReference>
<name>A0A9Q0FJI5_9ROSI</name>
<dbReference type="PANTHER" id="PTHR32278:SF111">
    <property type="entry name" value="F-BOX PROTEIN PP2-B12-RELATED"/>
    <property type="match status" value="1"/>
</dbReference>
<dbReference type="SMART" id="SM00256">
    <property type="entry name" value="FBOX"/>
    <property type="match status" value="1"/>
</dbReference>
<reference evidence="2" key="1">
    <citation type="submission" date="2022-02" db="EMBL/GenBank/DDBJ databases">
        <authorList>
            <person name="Henning P.M."/>
            <person name="McCubbin A.G."/>
            <person name="Shore J.S."/>
        </authorList>
    </citation>
    <scope>NUCLEOTIDE SEQUENCE</scope>
    <source>
        <strain evidence="2">F60SS</strain>
        <tissue evidence="2">Leaves</tissue>
    </source>
</reference>
<accession>A0A9Q0FJI5</accession>
<dbReference type="Pfam" id="PF14299">
    <property type="entry name" value="PP2"/>
    <property type="match status" value="1"/>
</dbReference>
<dbReference type="EMBL" id="JAKUCV010005276">
    <property type="protein sequence ID" value="KAJ4831815.1"/>
    <property type="molecule type" value="Genomic_DNA"/>
</dbReference>
<dbReference type="Gene3D" id="1.20.1280.50">
    <property type="match status" value="1"/>
</dbReference>
<protein>
    <recommendedName>
        <fullName evidence="1">F-box domain-containing protein</fullName>
    </recommendedName>
</protein>
<gene>
    <name evidence="2" type="ORF">Tsubulata_040606</name>
</gene>
<dbReference type="AlphaFoldDB" id="A0A9Q0FJI5"/>
<organism evidence="2 3">
    <name type="scientific">Turnera subulata</name>
    <dbReference type="NCBI Taxonomy" id="218843"/>
    <lineage>
        <taxon>Eukaryota</taxon>
        <taxon>Viridiplantae</taxon>
        <taxon>Streptophyta</taxon>
        <taxon>Embryophyta</taxon>
        <taxon>Tracheophyta</taxon>
        <taxon>Spermatophyta</taxon>
        <taxon>Magnoliopsida</taxon>
        <taxon>eudicotyledons</taxon>
        <taxon>Gunneridae</taxon>
        <taxon>Pentapetalae</taxon>
        <taxon>rosids</taxon>
        <taxon>fabids</taxon>
        <taxon>Malpighiales</taxon>
        <taxon>Passifloraceae</taxon>
        <taxon>Turnera</taxon>
    </lineage>
</organism>
<dbReference type="InterPro" id="IPR036047">
    <property type="entry name" value="F-box-like_dom_sf"/>
</dbReference>
<reference evidence="2" key="2">
    <citation type="journal article" date="2023" name="Plants (Basel)">
        <title>Annotation of the Turnera subulata (Passifloraceae) Draft Genome Reveals the S-Locus Evolved after the Divergence of Turneroideae from Passifloroideae in a Stepwise Manner.</title>
        <authorList>
            <person name="Henning P.M."/>
            <person name="Roalson E.H."/>
            <person name="Mir W."/>
            <person name="McCubbin A.G."/>
            <person name="Shore J.S."/>
        </authorList>
    </citation>
    <scope>NUCLEOTIDE SEQUENCE</scope>
    <source>
        <strain evidence="2">F60SS</strain>
    </source>
</reference>
<evidence type="ECO:0000313" key="2">
    <source>
        <dbReference type="EMBL" id="KAJ4831815.1"/>
    </source>
</evidence>
<dbReference type="InterPro" id="IPR025886">
    <property type="entry name" value="PP2-like"/>
</dbReference>
<dbReference type="InterPro" id="IPR001810">
    <property type="entry name" value="F-box_dom"/>
</dbReference>
<dbReference type="PANTHER" id="PTHR32278">
    <property type="entry name" value="F-BOX DOMAIN-CONTAINING PROTEIN"/>
    <property type="match status" value="1"/>
</dbReference>
<dbReference type="PROSITE" id="PS50181">
    <property type="entry name" value="FBOX"/>
    <property type="match status" value="1"/>
</dbReference>
<evidence type="ECO:0000313" key="3">
    <source>
        <dbReference type="Proteomes" id="UP001141552"/>
    </source>
</evidence>
<dbReference type="OrthoDB" id="1918565at2759"/>
<evidence type="ECO:0000259" key="1">
    <source>
        <dbReference type="PROSITE" id="PS50181"/>
    </source>
</evidence>
<sequence>MISQERNGRSDISKLPIECIEHIMSFTSPGDVCSLSMVCRAIRDVAESNALWDRFMPSEGSEIISLSIAFKPLIFESAKQKYFYLCHKAVFLDDGFMCFTLDKQTGKRCFMIAPTVWSILGDGWEWNFVQGARFSLVPELKYGPALGFVGRMECKLLSPQTTYAAYLVFKLADCSYGFEAIPVELSIYFDDRELDGVKRRRVLLDPPEDMLMGPQERPDGWKEISMGQFFIGHQYNGAIHCCLKKAKSIYETRFCGIIINGIEIRPSRGLR</sequence>
<keyword evidence="3" id="KW-1185">Reference proteome</keyword>
<comment type="caution">
    <text evidence="2">The sequence shown here is derived from an EMBL/GenBank/DDBJ whole genome shotgun (WGS) entry which is preliminary data.</text>
</comment>
<dbReference type="SUPFAM" id="SSF81383">
    <property type="entry name" value="F-box domain"/>
    <property type="match status" value="1"/>
</dbReference>